<dbReference type="Gramene" id="TraesCS1D02G285400.1">
    <property type="protein sequence ID" value="TraesCS1D02G285400.1"/>
    <property type="gene ID" value="TraesCS1D02G285400"/>
</dbReference>
<proteinExistence type="predicted"/>
<dbReference type="Gramene" id="TraesCS1D03G0684000.1">
    <property type="protein sequence ID" value="TraesCS1D03G0684000.1.CDS"/>
    <property type="gene ID" value="TraesCS1D03G0684000"/>
</dbReference>
<dbReference type="Gramene" id="TraesSYM1D03G00528760.1">
    <property type="protein sequence ID" value="TraesSYM1D03G00528760.1"/>
    <property type="gene ID" value="TraesSYM1D03G00528760"/>
</dbReference>
<dbReference type="Gramene" id="TraesRN1D0100726900.1">
    <property type="protein sequence ID" value="TraesRN1D0100726900.1"/>
    <property type="gene ID" value="TraesRN1D0100726900"/>
</dbReference>
<evidence type="ECO:0000313" key="2">
    <source>
        <dbReference type="Proteomes" id="UP000019116"/>
    </source>
</evidence>
<dbReference type="Gramene" id="TraesMAC1D03G00521040.1">
    <property type="protein sequence ID" value="TraesMAC1D03G00521040.1"/>
    <property type="gene ID" value="TraesMAC1D03G00521040"/>
</dbReference>
<reference evidence="1" key="2">
    <citation type="submission" date="2018-10" db="UniProtKB">
        <authorList>
            <consortium name="EnsemblPlants"/>
        </authorList>
    </citation>
    <scope>IDENTIFICATION</scope>
</reference>
<dbReference type="PANTHER" id="PTHR36479">
    <property type="entry name" value="ULP_PROTEASE DOMAIN-CONTAINING PROTEIN"/>
    <property type="match status" value="1"/>
</dbReference>
<dbReference type="Gramene" id="TraesWEE_scaffold_098787_01G000100.1">
    <property type="protein sequence ID" value="TraesWEE_scaffold_098787_01G000100.1"/>
    <property type="gene ID" value="TraesWEE_scaffold_098787_01G000100"/>
</dbReference>
<dbReference type="Proteomes" id="UP000019116">
    <property type="component" value="Chromosome 1D"/>
</dbReference>
<dbReference type="STRING" id="4565.A0A3B5ZXF7"/>
<reference evidence="1" key="1">
    <citation type="submission" date="2018-08" db="EMBL/GenBank/DDBJ databases">
        <authorList>
            <person name="Rossello M."/>
        </authorList>
    </citation>
    <scope>NUCLEOTIDE SEQUENCE [LARGE SCALE GENOMIC DNA]</scope>
    <source>
        <strain evidence="1">cv. Chinese Spring</strain>
    </source>
</reference>
<dbReference type="Gramene" id="TraesCLE_scaffold_095116_01G000200.1">
    <property type="protein sequence ID" value="TraesCLE_scaffold_095116_01G000200.1"/>
    <property type="gene ID" value="TraesCLE_scaffold_095116_01G000200"/>
</dbReference>
<dbReference type="Gramene" id="TraesARI1D03G00527630.1">
    <property type="protein sequence ID" value="TraesARI1D03G00527630.1"/>
    <property type="gene ID" value="TraesARI1D03G00527630"/>
</dbReference>
<protein>
    <recommendedName>
        <fullName evidence="3">Ubiquitin-like protease family profile domain-containing protein</fullName>
    </recommendedName>
</protein>
<dbReference type="EnsemblPlants" id="TraesCS1D02G285400.1">
    <property type="protein sequence ID" value="TraesCS1D02G285400.1"/>
    <property type="gene ID" value="TraesCS1D02G285400"/>
</dbReference>
<name>A0A3B5ZXF7_WHEAT</name>
<dbReference type="AlphaFoldDB" id="A0A3B5ZXF7"/>
<organism evidence="1">
    <name type="scientific">Triticum aestivum</name>
    <name type="common">Wheat</name>
    <dbReference type="NCBI Taxonomy" id="4565"/>
    <lineage>
        <taxon>Eukaryota</taxon>
        <taxon>Viridiplantae</taxon>
        <taxon>Streptophyta</taxon>
        <taxon>Embryophyta</taxon>
        <taxon>Tracheophyta</taxon>
        <taxon>Spermatophyta</taxon>
        <taxon>Magnoliopsida</taxon>
        <taxon>Liliopsida</taxon>
        <taxon>Poales</taxon>
        <taxon>Poaceae</taxon>
        <taxon>BOP clade</taxon>
        <taxon>Pooideae</taxon>
        <taxon>Triticodae</taxon>
        <taxon>Triticeae</taxon>
        <taxon>Triticinae</taxon>
        <taxon>Triticum</taxon>
    </lineage>
</organism>
<dbReference type="InterPro" id="IPR038765">
    <property type="entry name" value="Papain-like_cys_pep_sf"/>
</dbReference>
<keyword evidence="2" id="KW-1185">Reference proteome</keyword>
<dbReference type="SUPFAM" id="SSF54001">
    <property type="entry name" value="Cysteine proteinases"/>
    <property type="match status" value="1"/>
</dbReference>
<sequence length="114" mass="13613">MQNMELNGKELISRFKKSNRLDRKYMIMFPVLENIDKTKPKTGNHYWIFNVNIRDRRFEALDSWRTLKNKALDVCARKMVASFRSLWEEHYVSSHVSLDDFGLTNTDVPKQKTE</sequence>
<evidence type="ECO:0000313" key="1">
    <source>
        <dbReference type="EnsemblPlants" id="TraesCS1D02G285400.1"/>
    </source>
</evidence>
<dbReference type="PANTHER" id="PTHR36479:SF10">
    <property type="entry name" value="UBIQUITIN-LIKE PROTEASE FAMILY PROFILE DOMAIN-CONTAINING PROTEIN"/>
    <property type="match status" value="1"/>
</dbReference>
<dbReference type="Gene3D" id="3.40.395.10">
    <property type="entry name" value="Adenoviral Proteinase, Chain A"/>
    <property type="match status" value="1"/>
</dbReference>
<dbReference type="OrthoDB" id="682309at2759"/>
<dbReference type="Gramene" id="TraesROB_scaffold_176071_01G000100.1">
    <property type="protein sequence ID" value="TraesROB_scaffold_176071_01G000100.1"/>
    <property type="gene ID" value="TraesROB_scaffold_176071_01G000100"/>
</dbReference>
<accession>A0A3B5ZXF7</accession>
<evidence type="ECO:0008006" key="3">
    <source>
        <dbReference type="Google" id="ProtNLM"/>
    </source>
</evidence>
<dbReference type="Gramene" id="TraesCAD_scaffold_039391_01G000400.1">
    <property type="protein sequence ID" value="TraesCAD_scaffold_039391_01G000400.1"/>
    <property type="gene ID" value="TraesCAD_scaffold_039391_01G000400"/>
</dbReference>